<feature type="compositionally biased region" description="Low complexity" evidence="1">
    <location>
        <begin position="134"/>
        <end position="149"/>
    </location>
</feature>
<proteinExistence type="predicted"/>
<protein>
    <submittedName>
        <fullName evidence="2">Uncharacterized protein</fullName>
    </submittedName>
</protein>
<organism evidence="2 4">
    <name type="scientific">Orchesella dallaii</name>
    <dbReference type="NCBI Taxonomy" id="48710"/>
    <lineage>
        <taxon>Eukaryota</taxon>
        <taxon>Metazoa</taxon>
        <taxon>Ecdysozoa</taxon>
        <taxon>Arthropoda</taxon>
        <taxon>Hexapoda</taxon>
        <taxon>Collembola</taxon>
        <taxon>Entomobryomorpha</taxon>
        <taxon>Entomobryoidea</taxon>
        <taxon>Orchesellidae</taxon>
        <taxon>Orchesellinae</taxon>
        <taxon>Orchesella</taxon>
    </lineage>
</organism>
<name>A0ABP1PMY9_9HEXA</name>
<dbReference type="EMBL" id="CAXLJM020000006">
    <property type="protein sequence ID" value="CAL8071625.1"/>
    <property type="molecule type" value="Genomic_DNA"/>
</dbReference>
<evidence type="ECO:0000313" key="4">
    <source>
        <dbReference type="Proteomes" id="UP001642540"/>
    </source>
</evidence>
<accession>A0ABP1PMY9</accession>
<gene>
    <name evidence="2" type="ORF">ODALV1_LOCUS1806</name>
    <name evidence="3" type="ORF">ODALV1_LOCUS1809</name>
</gene>
<sequence length="165" mass="17276">MGDPQNGNGQSQFNSVITAVPQGETPSHHMIISQSSALNVFVMGTGRATINFGVFPPAQRAMVPQNGISSNPSGMASLSQEPQLQQLGSLGVTGTTVPQSGSDLERERLSLGAAIHPNKLTTLDRDVRCRIAYNNTPPNSPAPSNGSSNDGYSPPSPAHLIQFTP</sequence>
<keyword evidence="4" id="KW-1185">Reference proteome</keyword>
<evidence type="ECO:0000313" key="3">
    <source>
        <dbReference type="EMBL" id="CAL8071631.1"/>
    </source>
</evidence>
<evidence type="ECO:0000313" key="2">
    <source>
        <dbReference type="EMBL" id="CAL8071625.1"/>
    </source>
</evidence>
<reference evidence="2 4" key="1">
    <citation type="submission" date="2024-08" db="EMBL/GenBank/DDBJ databases">
        <authorList>
            <person name="Cucini C."/>
            <person name="Frati F."/>
        </authorList>
    </citation>
    <scope>NUCLEOTIDE SEQUENCE [LARGE SCALE GENOMIC DNA]</scope>
</reference>
<comment type="caution">
    <text evidence="2">The sequence shown here is derived from an EMBL/GenBank/DDBJ whole genome shotgun (WGS) entry which is preliminary data.</text>
</comment>
<dbReference type="EMBL" id="CAXLJM020000006">
    <property type="protein sequence ID" value="CAL8071631.1"/>
    <property type="molecule type" value="Genomic_DNA"/>
</dbReference>
<dbReference type="Proteomes" id="UP001642540">
    <property type="component" value="Unassembled WGS sequence"/>
</dbReference>
<evidence type="ECO:0000256" key="1">
    <source>
        <dbReference type="SAM" id="MobiDB-lite"/>
    </source>
</evidence>
<feature type="region of interest" description="Disordered" evidence="1">
    <location>
        <begin position="131"/>
        <end position="165"/>
    </location>
</feature>